<evidence type="ECO:0000313" key="18">
    <source>
        <dbReference type="Proteomes" id="UP000636800"/>
    </source>
</evidence>
<evidence type="ECO:0000256" key="10">
    <source>
        <dbReference type="ARBA" id="ARBA00022833"/>
    </source>
</evidence>
<dbReference type="GO" id="GO:0016567">
    <property type="term" value="P:protein ubiquitination"/>
    <property type="evidence" value="ECO:0007669"/>
    <property type="project" value="InterPro"/>
</dbReference>
<keyword evidence="9" id="KW-0833">Ubl conjugation pathway</keyword>
<reference evidence="17 18" key="1">
    <citation type="journal article" date="2020" name="Nat. Food">
        <title>A phased Vanilla planifolia genome enables genetic improvement of flavour and production.</title>
        <authorList>
            <person name="Hasing T."/>
            <person name="Tang H."/>
            <person name="Brym M."/>
            <person name="Khazi F."/>
            <person name="Huang T."/>
            <person name="Chambers A.H."/>
        </authorList>
    </citation>
    <scope>NUCLEOTIDE SEQUENCE [LARGE SCALE GENOMIC DNA]</scope>
    <source>
        <tissue evidence="17">Leaf</tissue>
    </source>
</reference>
<dbReference type="EMBL" id="JADCNL010000005">
    <property type="protein sequence ID" value="KAG0480188.1"/>
    <property type="molecule type" value="Genomic_DNA"/>
</dbReference>
<dbReference type="Proteomes" id="UP000636800">
    <property type="component" value="Chromosome 5"/>
</dbReference>
<comment type="catalytic activity">
    <reaction evidence="1">
        <text>S-ubiquitinyl-[E2 ubiquitin-conjugating enzyme]-L-cysteine + [acceptor protein]-L-lysine = [E2 ubiquitin-conjugating enzyme]-L-cysteine + N(6)-ubiquitinyl-[acceptor protein]-L-lysine.</text>
        <dbReference type="EC" id="2.3.2.27"/>
    </reaction>
</comment>
<dbReference type="PROSITE" id="PS50089">
    <property type="entry name" value="ZF_RING_2"/>
    <property type="match status" value="1"/>
</dbReference>
<evidence type="ECO:0000259" key="16">
    <source>
        <dbReference type="PROSITE" id="PS50089"/>
    </source>
</evidence>
<feature type="compositionally biased region" description="Polar residues" evidence="14">
    <location>
        <begin position="218"/>
        <end position="236"/>
    </location>
</feature>
<feature type="compositionally biased region" description="Pro residues" evidence="14">
    <location>
        <begin position="176"/>
        <end position="189"/>
    </location>
</feature>
<feature type="region of interest" description="Disordered" evidence="14">
    <location>
        <begin position="167"/>
        <end position="248"/>
    </location>
</feature>
<dbReference type="SMART" id="SM00184">
    <property type="entry name" value="RING"/>
    <property type="match status" value="1"/>
</dbReference>
<evidence type="ECO:0000313" key="17">
    <source>
        <dbReference type="EMBL" id="KAG0480188.1"/>
    </source>
</evidence>
<proteinExistence type="predicted"/>
<evidence type="ECO:0000256" key="15">
    <source>
        <dbReference type="SAM" id="Phobius"/>
    </source>
</evidence>
<evidence type="ECO:0000256" key="6">
    <source>
        <dbReference type="ARBA" id="ARBA00022692"/>
    </source>
</evidence>
<feature type="region of interest" description="Disordered" evidence="14">
    <location>
        <begin position="260"/>
        <end position="288"/>
    </location>
</feature>
<dbReference type="SUPFAM" id="SSF57850">
    <property type="entry name" value="RING/U-box"/>
    <property type="match status" value="1"/>
</dbReference>
<keyword evidence="6 15" id="KW-0812">Transmembrane</keyword>
<evidence type="ECO:0000256" key="11">
    <source>
        <dbReference type="ARBA" id="ARBA00022989"/>
    </source>
</evidence>
<gene>
    <name evidence="17" type="ORF">HPP92_011046</name>
</gene>
<feature type="compositionally biased region" description="Basic and acidic residues" evidence="14">
    <location>
        <begin position="270"/>
        <end position="279"/>
    </location>
</feature>
<feature type="domain" description="RING-type" evidence="16">
    <location>
        <begin position="98"/>
        <end position="140"/>
    </location>
</feature>
<dbReference type="GO" id="GO:0016020">
    <property type="term" value="C:membrane"/>
    <property type="evidence" value="ECO:0007669"/>
    <property type="project" value="UniProtKB-SubCell"/>
</dbReference>
<accession>A0A835V0D2</accession>
<dbReference type="Gene3D" id="3.30.40.10">
    <property type="entry name" value="Zinc/RING finger domain, C3HC4 (zinc finger)"/>
    <property type="match status" value="1"/>
</dbReference>
<evidence type="ECO:0000256" key="9">
    <source>
        <dbReference type="ARBA" id="ARBA00022786"/>
    </source>
</evidence>
<comment type="caution">
    <text evidence="17">The sequence shown here is derived from an EMBL/GenBank/DDBJ whole genome shotgun (WGS) entry which is preliminary data.</text>
</comment>
<evidence type="ECO:0000256" key="3">
    <source>
        <dbReference type="ARBA" id="ARBA00004906"/>
    </source>
</evidence>
<dbReference type="GO" id="GO:0008270">
    <property type="term" value="F:zinc ion binding"/>
    <property type="evidence" value="ECO:0007669"/>
    <property type="project" value="UniProtKB-KW"/>
</dbReference>
<dbReference type="EC" id="2.3.2.27" evidence="4"/>
<dbReference type="SMART" id="SM01197">
    <property type="entry name" value="FANCL_C"/>
    <property type="match status" value="1"/>
</dbReference>
<comment type="subcellular location">
    <subcellularLocation>
        <location evidence="2">Membrane</location>
        <topology evidence="2">Single-pass membrane protein</topology>
    </subcellularLocation>
</comment>
<feature type="transmembrane region" description="Helical" evidence="15">
    <location>
        <begin position="20"/>
        <end position="44"/>
    </location>
</feature>
<dbReference type="PANTHER" id="PTHR46913">
    <property type="entry name" value="RING-H2 FINGER PROTEIN ATL16"/>
    <property type="match status" value="1"/>
</dbReference>
<dbReference type="AlphaFoldDB" id="A0A835V0D2"/>
<sequence length="288" mass="31041">MSTPEQQTDGKTFLGLSSTVTGNIVVAVVVGILMLLFVFLIFYLRANRSLISYPLNQTSRARLIMSAAAPSRALDRAVLRSIPVTTYSSEDSKESVECAVCLSEFVDGAFTRILPRCRHRFHIECIDMWFSSNSTCPVCRNPVEMHKSPAEKLGNAIIGRSQPMEFFNPSVVNRGSPPPPPPPPQPPHPGVAEFSVNGLGEGSSSSSSRKHGRIPDTENPTSPTESSVFSLQSSRITAAEEVKSPILGSLSSLRRILTVGREGTSSACSPERRDIEHGTDAGVGTGEQ</sequence>
<keyword evidence="11 15" id="KW-1133">Transmembrane helix</keyword>
<evidence type="ECO:0000256" key="7">
    <source>
        <dbReference type="ARBA" id="ARBA00022723"/>
    </source>
</evidence>
<dbReference type="GO" id="GO:0061630">
    <property type="term" value="F:ubiquitin protein ligase activity"/>
    <property type="evidence" value="ECO:0007669"/>
    <property type="project" value="UniProtKB-EC"/>
</dbReference>
<evidence type="ECO:0000256" key="4">
    <source>
        <dbReference type="ARBA" id="ARBA00012483"/>
    </source>
</evidence>
<evidence type="ECO:0000256" key="14">
    <source>
        <dbReference type="SAM" id="MobiDB-lite"/>
    </source>
</evidence>
<evidence type="ECO:0000256" key="8">
    <source>
        <dbReference type="ARBA" id="ARBA00022771"/>
    </source>
</evidence>
<evidence type="ECO:0000256" key="12">
    <source>
        <dbReference type="ARBA" id="ARBA00023136"/>
    </source>
</evidence>
<dbReference type="InterPro" id="IPR001841">
    <property type="entry name" value="Znf_RING"/>
</dbReference>
<evidence type="ECO:0000256" key="2">
    <source>
        <dbReference type="ARBA" id="ARBA00004167"/>
    </source>
</evidence>
<dbReference type="CDD" id="cd16461">
    <property type="entry name" value="RING-H2_EL5-like"/>
    <property type="match status" value="1"/>
</dbReference>
<comment type="pathway">
    <text evidence="3">Protein modification; protein ubiquitination.</text>
</comment>
<keyword evidence="18" id="KW-1185">Reference proteome</keyword>
<keyword evidence="8 13" id="KW-0863">Zinc-finger</keyword>
<dbReference type="InterPro" id="IPR044600">
    <property type="entry name" value="ATL1/ATL16-like"/>
</dbReference>
<keyword evidence="7" id="KW-0479">Metal-binding</keyword>
<protein>
    <recommendedName>
        <fullName evidence="4">RING-type E3 ubiquitin transferase</fullName>
        <ecNumber evidence="4">2.3.2.27</ecNumber>
    </recommendedName>
</protein>
<evidence type="ECO:0000256" key="5">
    <source>
        <dbReference type="ARBA" id="ARBA00022679"/>
    </source>
</evidence>
<keyword evidence="10" id="KW-0862">Zinc</keyword>
<organism evidence="17 18">
    <name type="scientific">Vanilla planifolia</name>
    <name type="common">Vanilla</name>
    <dbReference type="NCBI Taxonomy" id="51239"/>
    <lineage>
        <taxon>Eukaryota</taxon>
        <taxon>Viridiplantae</taxon>
        <taxon>Streptophyta</taxon>
        <taxon>Embryophyta</taxon>
        <taxon>Tracheophyta</taxon>
        <taxon>Spermatophyta</taxon>
        <taxon>Magnoliopsida</taxon>
        <taxon>Liliopsida</taxon>
        <taxon>Asparagales</taxon>
        <taxon>Orchidaceae</taxon>
        <taxon>Vanilloideae</taxon>
        <taxon>Vanilleae</taxon>
        <taxon>Vanilla</taxon>
    </lineage>
</organism>
<dbReference type="PANTHER" id="PTHR46913:SF1">
    <property type="entry name" value="RING-H2 FINGER PROTEIN ATL16"/>
    <property type="match status" value="1"/>
</dbReference>
<dbReference type="InterPro" id="IPR013083">
    <property type="entry name" value="Znf_RING/FYVE/PHD"/>
</dbReference>
<keyword evidence="5" id="KW-0808">Transferase</keyword>
<name>A0A835V0D2_VANPL</name>
<evidence type="ECO:0000256" key="1">
    <source>
        <dbReference type="ARBA" id="ARBA00000900"/>
    </source>
</evidence>
<keyword evidence="12 15" id="KW-0472">Membrane</keyword>
<dbReference type="Pfam" id="PF13639">
    <property type="entry name" value="zf-RING_2"/>
    <property type="match status" value="1"/>
</dbReference>
<evidence type="ECO:0000256" key="13">
    <source>
        <dbReference type="PROSITE-ProRule" id="PRU00175"/>
    </source>
</evidence>